<dbReference type="Gene3D" id="3.40.710.10">
    <property type="entry name" value="DD-peptidase/beta-lactamase superfamily"/>
    <property type="match status" value="1"/>
</dbReference>
<feature type="signal peptide" evidence="1">
    <location>
        <begin position="1"/>
        <end position="23"/>
    </location>
</feature>
<dbReference type="Pfam" id="PF00144">
    <property type="entry name" value="Beta-lactamase"/>
    <property type="match status" value="1"/>
</dbReference>
<dbReference type="Proteomes" id="UP000245489">
    <property type="component" value="Unassembled WGS sequence"/>
</dbReference>
<feature type="chain" id="PRO_5016426068" evidence="1">
    <location>
        <begin position="24"/>
        <end position="432"/>
    </location>
</feature>
<protein>
    <submittedName>
        <fullName evidence="3">CubicO group peptidase (Beta-lactamase class C family)</fullName>
    </submittedName>
</protein>
<organism evidence="3 4">
    <name type="scientific">Arcicella aurantiaca</name>
    <dbReference type="NCBI Taxonomy" id="591202"/>
    <lineage>
        <taxon>Bacteria</taxon>
        <taxon>Pseudomonadati</taxon>
        <taxon>Bacteroidota</taxon>
        <taxon>Cytophagia</taxon>
        <taxon>Cytophagales</taxon>
        <taxon>Flectobacillaceae</taxon>
        <taxon>Arcicella</taxon>
    </lineage>
</organism>
<dbReference type="RefSeq" id="WP_109741676.1">
    <property type="nucleotide sequence ID" value="NZ_QGGO01000003.1"/>
</dbReference>
<dbReference type="InterPro" id="IPR050789">
    <property type="entry name" value="Diverse_Enzym_Activities"/>
</dbReference>
<dbReference type="EMBL" id="QGGO01000003">
    <property type="protein sequence ID" value="PWK28639.1"/>
    <property type="molecule type" value="Genomic_DNA"/>
</dbReference>
<comment type="caution">
    <text evidence="3">The sequence shown here is derived from an EMBL/GenBank/DDBJ whole genome shotgun (WGS) entry which is preliminary data.</text>
</comment>
<evidence type="ECO:0000313" key="3">
    <source>
        <dbReference type="EMBL" id="PWK28639.1"/>
    </source>
</evidence>
<name>A0A316EDG8_9BACT</name>
<dbReference type="AlphaFoldDB" id="A0A316EDG8"/>
<dbReference type="SUPFAM" id="SSF56601">
    <property type="entry name" value="beta-lactamase/transpeptidase-like"/>
    <property type="match status" value="1"/>
</dbReference>
<feature type="domain" description="Beta-lactamase-related" evidence="2">
    <location>
        <begin position="48"/>
        <end position="420"/>
    </location>
</feature>
<reference evidence="3 4" key="1">
    <citation type="submission" date="2018-05" db="EMBL/GenBank/DDBJ databases">
        <title>Genomic Encyclopedia of Archaeal and Bacterial Type Strains, Phase II (KMG-II): from individual species to whole genera.</title>
        <authorList>
            <person name="Goeker M."/>
        </authorList>
    </citation>
    <scope>NUCLEOTIDE SEQUENCE [LARGE SCALE GENOMIC DNA]</scope>
    <source>
        <strain evidence="3 4">DSM 22214</strain>
    </source>
</reference>
<dbReference type="PANTHER" id="PTHR43283">
    <property type="entry name" value="BETA-LACTAMASE-RELATED"/>
    <property type="match status" value="1"/>
</dbReference>
<evidence type="ECO:0000313" key="4">
    <source>
        <dbReference type="Proteomes" id="UP000245489"/>
    </source>
</evidence>
<sequence length="432" mass="48067">MKNILTILFLLISIGGFSQTKSAKNSPTITDGTPESVGLSSERMARMDNIFQNAINNKEVPGVAAIVVKNGKIVYHKAFGMADNQSNRALKRDDIFRIASMTKAITSTAVMMLWEEGKFQLDDPISKYIPEFKNPTLVKSFTFKDSSYTTEPAKKEITIRHLLSHTSGLGYGAIDSDERFKAMYKKAGITDLFTTESIKIGESVKKLAKLPLHHNPGEKYTYCEGLDVLGYFIEVVSGMPFDEFLRKRILDPLNMNDTYFYLPDAKASRLVSVQRPDKDGNWEKYPTTFYDPEYPIKGAKTFFSGGAGLSSTAKDYATFLQMYLNGGELGGKRFLSRTTIDAILSNQTGILFSGENGDNFFGLAYSVLKASGEDKGGIGSEGSFTWGGYFNTNYFGDPKEKIIGVIMKQTQQTKGDNLNNLFRQIIYQSIDD</sequence>
<accession>A0A316EDG8</accession>
<keyword evidence="1" id="KW-0732">Signal</keyword>
<dbReference type="OrthoDB" id="1522765at2"/>
<evidence type="ECO:0000256" key="1">
    <source>
        <dbReference type="SAM" id="SignalP"/>
    </source>
</evidence>
<evidence type="ECO:0000259" key="2">
    <source>
        <dbReference type="Pfam" id="PF00144"/>
    </source>
</evidence>
<gene>
    <name evidence="3" type="ORF">LV89_00844</name>
</gene>
<keyword evidence="4" id="KW-1185">Reference proteome</keyword>
<dbReference type="InterPro" id="IPR012338">
    <property type="entry name" value="Beta-lactam/transpept-like"/>
</dbReference>
<proteinExistence type="predicted"/>
<dbReference type="PANTHER" id="PTHR43283:SF3">
    <property type="entry name" value="BETA-LACTAMASE FAMILY PROTEIN (AFU_ORTHOLOGUE AFUA_5G07500)"/>
    <property type="match status" value="1"/>
</dbReference>
<dbReference type="InterPro" id="IPR001466">
    <property type="entry name" value="Beta-lactam-related"/>
</dbReference>